<organism evidence="2 3">
    <name type="scientific">Gigaspora margarita</name>
    <dbReference type="NCBI Taxonomy" id="4874"/>
    <lineage>
        <taxon>Eukaryota</taxon>
        <taxon>Fungi</taxon>
        <taxon>Fungi incertae sedis</taxon>
        <taxon>Mucoromycota</taxon>
        <taxon>Glomeromycotina</taxon>
        <taxon>Glomeromycetes</taxon>
        <taxon>Diversisporales</taxon>
        <taxon>Gigasporaceae</taxon>
        <taxon>Gigaspora</taxon>
    </lineage>
</organism>
<feature type="non-terminal residue" evidence="2">
    <location>
        <position position="1"/>
    </location>
</feature>
<dbReference type="Proteomes" id="UP000789901">
    <property type="component" value="Unassembled WGS sequence"/>
</dbReference>
<evidence type="ECO:0000313" key="2">
    <source>
        <dbReference type="EMBL" id="CAG8829384.1"/>
    </source>
</evidence>
<comment type="caution">
    <text evidence="2">The sequence shown here is derived from an EMBL/GenBank/DDBJ whole genome shotgun (WGS) entry which is preliminary data.</text>
</comment>
<feature type="compositionally biased region" description="Basic and acidic residues" evidence="1">
    <location>
        <begin position="1"/>
        <end position="12"/>
    </location>
</feature>
<evidence type="ECO:0000256" key="1">
    <source>
        <dbReference type="SAM" id="MobiDB-lite"/>
    </source>
</evidence>
<reference evidence="2 3" key="1">
    <citation type="submission" date="2021-06" db="EMBL/GenBank/DDBJ databases">
        <authorList>
            <person name="Kallberg Y."/>
            <person name="Tangrot J."/>
            <person name="Rosling A."/>
        </authorList>
    </citation>
    <scope>NUCLEOTIDE SEQUENCE [LARGE SCALE GENOMIC DNA]</scope>
    <source>
        <strain evidence="2 3">120-4 pot B 10/14</strain>
    </source>
</reference>
<dbReference type="EMBL" id="CAJVQB010041322">
    <property type="protein sequence ID" value="CAG8829384.1"/>
    <property type="molecule type" value="Genomic_DNA"/>
</dbReference>
<feature type="region of interest" description="Disordered" evidence="1">
    <location>
        <begin position="1"/>
        <end position="43"/>
    </location>
</feature>
<protein>
    <submittedName>
        <fullName evidence="2">36305_t:CDS:1</fullName>
    </submittedName>
</protein>
<accession>A0ABN7WF96</accession>
<keyword evidence="3" id="KW-1185">Reference proteome</keyword>
<feature type="non-terminal residue" evidence="2">
    <location>
        <position position="190"/>
    </location>
</feature>
<proteinExistence type="predicted"/>
<evidence type="ECO:0000313" key="3">
    <source>
        <dbReference type="Proteomes" id="UP000789901"/>
    </source>
</evidence>
<gene>
    <name evidence="2" type="ORF">GMARGA_LOCUS29972</name>
</gene>
<feature type="compositionally biased region" description="Basic and acidic residues" evidence="1">
    <location>
        <begin position="24"/>
        <end position="43"/>
    </location>
</feature>
<name>A0ABN7WF96_GIGMA</name>
<sequence length="190" mass="22535">SRANETVEEHHNCQQQDASAKHQQRSEETKEEHHQRNEHDAEAHHYRCINNPRLHKLAYEFSKISSNYSMPHRINAMNYINCFYHNALKLPSESPGMCCSNRKVILSEPVIPLFLQQLFSNKDDYNREFLSKICLYNAAFTFISIDVKFDYELTNSRDGIYTYFVQDDFSHEPNLDNSRENYIKYNDSQQ</sequence>